<dbReference type="Proteomes" id="UP000180088">
    <property type="component" value="Unassembled WGS sequence"/>
</dbReference>
<comment type="caution">
    <text evidence="7">The sequence shown here is derived from an EMBL/GenBank/DDBJ whole genome shotgun (WGS) entry which is preliminary data.</text>
</comment>
<feature type="transmembrane region" description="Helical" evidence="5">
    <location>
        <begin position="121"/>
        <end position="141"/>
    </location>
</feature>
<keyword evidence="4 5" id="KW-0472">Membrane</keyword>
<dbReference type="Gene3D" id="1.20.1250.20">
    <property type="entry name" value="MFS general substrate transporter like domains"/>
    <property type="match status" value="1"/>
</dbReference>
<feature type="transmembrane region" description="Helical" evidence="5">
    <location>
        <begin position="324"/>
        <end position="343"/>
    </location>
</feature>
<dbReference type="CDD" id="cd17365">
    <property type="entry name" value="MFS_PcaK_like"/>
    <property type="match status" value="1"/>
</dbReference>
<dbReference type="STRING" id="1903179.BI347_10265"/>
<feature type="transmembrane region" description="Helical" evidence="5">
    <location>
        <begin position="415"/>
        <end position="437"/>
    </location>
</feature>
<feature type="domain" description="Major facilitator superfamily (MFS) profile" evidence="6">
    <location>
        <begin position="25"/>
        <end position="438"/>
    </location>
</feature>
<feature type="transmembrane region" description="Helical" evidence="5">
    <location>
        <begin position="90"/>
        <end position="109"/>
    </location>
</feature>
<dbReference type="AlphaFoldDB" id="A0A1S1X2W9"/>
<proteinExistence type="predicted"/>
<dbReference type="PANTHER" id="PTHR23508:SF10">
    <property type="entry name" value="CARBOXYLIC ACID TRANSPORTER PROTEIN HOMOLOG"/>
    <property type="match status" value="1"/>
</dbReference>
<dbReference type="InterPro" id="IPR005829">
    <property type="entry name" value="Sugar_transporter_CS"/>
</dbReference>
<feature type="transmembrane region" description="Helical" evidence="5">
    <location>
        <begin position="384"/>
        <end position="403"/>
    </location>
</feature>
<dbReference type="InterPro" id="IPR011701">
    <property type="entry name" value="MFS"/>
</dbReference>
<evidence type="ECO:0000256" key="3">
    <source>
        <dbReference type="ARBA" id="ARBA00022989"/>
    </source>
</evidence>
<evidence type="ECO:0000313" key="7">
    <source>
        <dbReference type="EMBL" id="OHX13853.1"/>
    </source>
</evidence>
<comment type="subcellular location">
    <subcellularLocation>
        <location evidence="1">Membrane</location>
        <topology evidence="1">Multi-pass membrane protein</topology>
    </subcellularLocation>
</comment>
<feature type="transmembrane region" description="Helical" evidence="5">
    <location>
        <begin position="178"/>
        <end position="199"/>
    </location>
</feature>
<accession>A0A1S1X2W9</accession>
<dbReference type="PROSITE" id="PS00216">
    <property type="entry name" value="SUGAR_TRANSPORT_1"/>
    <property type="match status" value="1"/>
</dbReference>
<feature type="transmembrane region" description="Helical" evidence="5">
    <location>
        <begin position="349"/>
        <end position="372"/>
    </location>
</feature>
<dbReference type="InterPro" id="IPR020846">
    <property type="entry name" value="MFS_dom"/>
</dbReference>
<evidence type="ECO:0000256" key="5">
    <source>
        <dbReference type="SAM" id="Phobius"/>
    </source>
</evidence>
<evidence type="ECO:0000256" key="2">
    <source>
        <dbReference type="ARBA" id="ARBA00022692"/>
    </source>
</evidence>
<dbReference type="RefSeq" id="WP_071115822.1">
    <property type="nucleotide sequence ID" value="NZ_MKCS01000001.1"/>
</dbReference>
<name>A0A1S1X2W9_9NEIS</name>
<dbReference type="PROSITE" id="PS50850">
    <property type="entry name" value="MFS"/>
    <property type="match status" value="1"/>
</dbReference>
<feature type="transmembrane region" description="Helical" evidence="5">
    <location>
        <begin position="256"/>
        <end position="277"/>
    </location>
</feature>
<evidence type="ECO:0000256" key="4">
    <source>
        <dbReference type="ARBA" id="ARBA00023136"/>
    </source>
</evidence>
<feature type="transmembrane region" description="Helical" evidence="5">
    <location>
        <begin position="21"/>
        <end position="48"/>
    </location>
</feature>
<organism evidence="7 8">
    <name type="scientific">Chromobacterium sphagni</name>
    <dbReference type="NCBI Taxonomy" id="1903179"/>
    <lineage>
        <taxon>Bacteria</taxon>
        <taxon>Pseudomonadati</taxon>
        <taxon>Pseudomonadota</taxon>
        <taxon>Betaproteobacteria</taxon>
        <taxon>Neisseriales</taxon>
        <taxon>Chromobacteriaceae</taxon>
        <taxon>Chromobacterium</taxon>
    </lineage>
</organism>
<dbReference type="SUPFAM" id="SSF103473">
    <property type="entry name" value="MFS general substrate transporter"/>
    <property type="match status" value="1"/>
</dbReference>
<feature type="transmembrane region" description="Helical" evidence="5">
    <location>
        <begin position="60"/>
        <end position="83"/>
    </location>
</feature>
<dbReference type="Pfam" id="PF07690">
    <property type="entry name" value="MFS_1"/>
    <property type="match status" value="1"/>
</dbReference>
<feature type="transmembrane region" description="Helical" evidence="5">
    <location>
        <begin position="297"/>
        <end position="317"/>
    </location>
</feature>
<dbReference type="InterPro" id="IPR036259">
    <property type="entry name" value="MFS_trans_sf"/>
</dbReference>
<dbReference type="GO" id="GO:0005886">
    <property type="term" value="C:plasma membrane"/>
    <property type="evidence" value="ECO:0007669"/>
    <property type="project" value="TreeGrafter"/>
</dbReference>
<feature type="transmembrane region" description="Helical" evidence="5">
    <location>
        <begin position="148"/>
        <end position="172"/>
    </location>
</feature>
<keyword evidence="3 5" id="KW-1133">Transmembrane helix</keyword>
<sequence>MDLKGSVDLQHLIDSRRFSPYQWLLLTLCFLIVVLDGFDTAAIGYIAPSLITDWGVTRQALAPVISAALFGLAAGAIFAGPLADRFGRRMVLIVSVLFFGGWNLVTATADSIQLLTAYRFATGLGLGAAMSNGLTLIAEFAPRKRRALLMSIVFCGFPAGAALGGLFASWLIPAYGWRSVLLVGGWAPLVLAGLLLLWLPESVRYMLMSGKPMEKVFRTMARVMQDPLHGIQRLTCVEDKPVSGHSAIGQILSRDYLLGSLMLWLTYFMGLLIFYLLTGWMPLLMKDAGFTTSKAVLLTALFPLGGAIGTVIAGWLMDKLNPRRVVMTTFLLTGVLLFSVGRAHDLELLSLLIFLAGGTMNAGQTSMGFLAADFYPTHCRATGMSWMLGFGRFGGIFGALIGAELMSWQLGFSGFFGLLAIPAMIAVLALAVLQANYARRGVGKIMMSEG</sequence>
<gene>
    <name evidence="7" type="ORF">BI347_10265</name>
</gene>
<dbReference type="OrthoDB" id="7066727at2"/>
<evidence type="ECO:0000313" key="8">
    <source>
        <dbReference type="Proteomes" id="UP000180088"/>
    </source>
</evidence>
<dbReference type="GO" id="GO:0046943">
    <property type="term" value="F:carboxylic acid transmembrane transporter activity"/>
    <property type="evidence" value="ECO:0007669"/>
    <property type="project" value="TreeGrafter"/>
</dbReference>
<dbReference type="EMBL" id="MKCS01000001">
    <property type="protein sequence ID" value="OHX13853.1"/>
    <property type="molecule type" value="Genomic_DNA"/>
</dbReference>
<protein>
    <submittedName>
        <fullName evidence="7">4-hydroxybenzoate transporter</fullName>
    </submittedName>
</protein>
<reference evidence="7 8" key="1">
    <citation type="submission" date="2016-09" db="EMBL/GenBank/DDBJ databases">
        <title>Chromobacterium muskegensis sp. nov., an insecticidal bacterium isolated from Sphagnum bogs.</title>
        <authorList>
            <person name="Sparks M.E."/>
            <person name="Blackburn M.B."/>
            <person name="Gundersen-Rindal D.E."/>
            <person name="Mitchell A."/>
            <person name="Farrar R."/>
            <person name="Kuhar D."/>
        </authorList>
    </citation>
    <scope>NUCLEOTIDE SEQUENCE [LARGE SCALE GENOMIC DNA]</scope>
    <source>
        <strain evidence="7 8">37-2</strain>
    </source>
</reference>
<dbReference type="PANTHER" id="PTHR23508">
    <property type="entry name" value="CARBOXYLIC ACID TRANSPORTER PROTEIN HOMOLOG"/>
    <property type="match status" value="1"/>
</dbReference>
<evidence type="ECO:0000259" key="6">
    <source>
        <dbReference type="PROSITE" id="PS50850"/>
    </source>
</evidence>
<evidence type="ECO:0000256" key="1">
    <source>
        <dbReference type="ARBA" id="ARBA00004141"/>
    </source>
</evidence>
<keyword evidence="2 5" id="KW-0812">Transmembrane</keyword>